<dbReference type="InterPro" id="IPR000618">
    <property type="entry name" value="Insect_cuticle"/>
</dbReference>
<accession>A0A7R9FD19</accession>
<dbReference type="Pfam" id="PF00379">
    <property type="entry name" value="Chitin_bind_4"/>
    <property type="match status" value="1"/>
</dbReference>
<proteinExistence type="predicted"/>
<dbReference type="PROSITE" id="PS51155">
    <property type="entry name" value="CHIT_BIND_RR_2"/>
    <property type="match status" value="1"/>
</dbReference>
<dbReference type="PANTHER" id="PTHR12236">
    <property type="entry name" value="STRUCTURAL CONTITUENT OF CUTICLE"/>
    <property type="match status" value="1"/>
</dbReference>
<name>A0A7R9FD19_9NEOP</name>
<dbReference type="PANTHER" id="PTHR12236:SF95">
    <property type="entry name" value="CUTICULAR PROTEIN 76BD, ISOFORM C-RELATED"/>
    <property type="match status" value="1"/>
</dbReference>
<feature type="region of interest" description="Disordered" evidence="3">
    <location>
        <begin position="191"/>
        <end position="210"/>
    </location>
</feature>
<dbReference type="GO" id="GO:0031012">
    <property type="term" value="C:extracellular matrix"/>
    <property type="evidence" value="ECO:0007669"/>
    <property type="project" value="TreeGrafter"/>
</dbReference>
<keyword evidence="1 2" id="KW-0193">Cuticle</keyword>
<dbReference type="GO" id="GO:0042302">
    <property type="term" value="F:structural constituent of cuticle"/>
    <property type="evidence" value="ECO:0007669"/>
    <property type="project" value="UniProtKB-UniRule"/>
</dbReference>
<evidence type="ECO:0000256" key="1">
    <source>
        <dbReference type="ARBA" id="ARBA00022460"/>
    </source>
</evidence>
<dbReference type="AlphaFoldDB" id="A0A7R9FD19"/>
<protein>
    <submittedName>
        <fullName evidence="4">Uncharacterized protein</fullName>
    </submittedName>
</protein>
<sequence>MTLCPSYHPVITEQMRKPPRLVHIWSDELDPLFVCQNSIIGITLKRVLILCSPVWALEEGQVSLRNHPHEGFHLRLTSGDFMEVVLTVFRKLLENNHFVWELVGRGIFSRQKGEASCPVRIREGKLVSNQMNAHPKYEFGYEVTDHHTGDSHYQKESRDGDKVVGEYALKEPGGNVRTVKYVADKHGFHPVVHNSHGNDHSGADHGHGHY</sequence>
<gene>
    <name evidence="4" type="ORF">TBIB3V08_LOCUS12719</name>
</gene>
<feature type="compositionally biased region" description="Basic and acidic residues" evidence="3">
    <location>
        <begin position="196"/>
        <end position="210"/>
    </location>
</feature>
<organism evidence="4">
    <name type="scientific">Timema bartmani</name>
    <dbReference type="NCBI Taxonomy" id="61472"/>
    <lineage>
        <taxon>Eukaryota</taxon>
        <taxon>Metazoa</taxon>
        <taxon>Ecdysozoa</taxon>
        <taxon>Arthropoda</taxon>
        <taxon>Hexapoda</taxon>
        <taxon>Insecta</taxon>
        <taxon>Pterygota</taxon>
        <taxon>Neoptera</taxon>
        <taxon>Polyneoptera</taxon>
        <taxon>Phasmatodea</taxon>
        <taxon>Timematodea</taxon>
        <taxon>Timematoidea</taxon>
        <taxon>Timematidae</taxon>
        <taxon>Timema</taxon>
    </lineage>
</organism>
<dbReference type="GO" id="GO:0005615">
    <property type="term" value="C:extracellular space"/>
    <property type="evidence" value="ECO:0007669"/>
    <property type="project" value="TreeGrafter"/>
</dbReference>
<dbReference type="EMBL" id="OD575479">
    <property type="protein sequence ID" value="CAD7450449.1"/>
    <property type="molecule type" value="Genomic_DNA"/>
</dbReference>
<reference evidence="4" key="1">
    <citation type="submission" date="2020-11" db="EMBL/GenBank/DDBJ databases">
        <authorList>
            <person name="Tran Van P."/>
        </authorList>
    </citation>
    <scope>NUCLEOTIDE SEQUENCE</scope>
</reference>
<dbReference type="PRINTS" id="PR00947">
    <property type="entry name" value="CUTICLE"/>
</dbReference>
<evidence type="ECO:0000313" key="4">
    <source>
        <dbReference type="EMBL" id="CAD7450449.1"/>
    </source>
</evidence>
<dbReference type="InterPro" id="IPR051217">
    <property type="entry name" value="Insect_Cuticle_Struc_Prot"/>
</dbReference>
<evidence type="ECO:0000256" key="2">
    <source>
        <dbReference type="PROSITE-ProRule" id="PRU00497"/>
    </source>
</evidence>
<evidence type="ECO:0000256" key="3">
    <source>
        <dbReference type="SAM" id="MobiDB-lite"/>
    </source>
</evidence>